<protein>
    <submittedName>
        <fullName evidence="1">Uncharacterized protein</fullName>
    </submittedName>
</protein>
<dbReference type="EMBL" id="BPLQ01011572">
    <property type="protein sequence ID" value="GIY58943.1"/>
    <property type="molecule type" value="Genomic_DNA"/>
</dbReference>
<proteinExistence type="predicted"/>
<gene>
    <name evidence="1" type="ORF">CDAR_381391</name>
</gene>
<accession>A0AAV4UME9</accession>
<sequence>MMTENTTIHTHVDAYGFRLGGSTRILCCNFFQAFLQPPFMLSFSIPSPPHLEDLPLDTILRNIPSSVAQKLVVSTQKGSYVCCMRWQRTILFPALNPHYLSMEYPGKGDSKQ</sequence>
<organism evidence="1 2">
    <name type="scientific">Caerostris darwini</name>
    <dbReference type="NCBI Taxonomy" id="1538125"/>
    <lineage>
        <taxon>Eukaryota</taxon>
        <taxon>Metazoa</taxon>
        <taxon>Ecdysozoa</taxon>
        <taxon>Arthropoda</taxon>
        <taxon>Chelicerata</taxon>
        <taxon>Arachnida</taxon>
        <taxon>Araneae</taxon>
        <taxon>Araneomorphae</taxon>
        <taxon>Entelegynae</taxon>
        <taxon>Araneoidea</taxon>
        <taxon>Araneidae</taxon>
        <taxon>Caerostris</taxon>
    </lineage>
</organism>
<evidence type="ECO:0000313" key="2">
    <source>
        <dbReference type="Proteomes" id="UP001054837"/>
    </source>
</evidence>
<reference evidence="1 2" key="1">
    <citation type="submission" date="2021-06" db="EMBL/GenBank/DDBJ databases">
        <title>Caerostris darwini draft genome.</title>
        <authorList>
            <person name="Kono N."/>
            <person name="Arakawa K."/>
        </authorList>
    </citation>
    <scope>NUCLEOTIDE SEQUENCE [LARGE SCALE GENOMIC DNA]</scope>
</reference>
<comment type="caution">
    <text evidence="1">The sequence shown here is derived from an EMBL/GenBank/DDBJ whole genome shotgun (WGS) entry which is preliminary data.</text>
</comment>
<keyword evidence="2" id="KW-1185">Reference proteome</keyword>
<dbReference type="Proteomes" id="UP001054837">
    <property type="component" value="Unassembled WGS sequence"/>
</dbReference>
<dbReference type="AlphaFoldDB" id="A0AAV4UME9"/>
<name>A0AAV4UME9_9ARAC</name>
<evidence type="ECO:0000313" key="1">
    <source>
        <dbReference type="EMBL" id="GIY58943.1"/>
    </source>
</evidence>